<dbReference type="PROSITE" id="PS01117">
    <property type="entry name" value="HTH_MARR_1"/>
    <property type="match status" value="1"/>
</dbReference>
<dbReference type="PROSITE" id="PS50995">
    <property type="entry name" value="HTH_MARR_2"/>
    <property type="match status" value="1"/>
</dbReference>
<evidence type="ECO:0000313" key="7">
    <source>
        <dbReference type="Proteomes" id="UP001163064"/>
    </source>
</evidence>
<organism evidence="6 7">
    <name type="scientific">Streptomyces beihaiensis</name>
    <dbReference type="NCBI Taxonomy" id="2984495"/>
    <lineage>
        <taxon>Bacteria</taxon>
        <taxon>Bacillati</taxon>
        <taxon>Actinomycetota</taxon>
        <taxon>Actinomycetes</taxon>
        <taxon>Kitasatosporales</taxon>
        <taxon>Streptomycetaceae</taxon>
        <taxon>Streptomyces</taxon>
    </lineage>
</organism>
<evidence type="ECO:0000256" key="1">
    <source>
        <dbReference type="ARBA" id="ARBA00023015"/>
    </source>
</evidence>
<evidence type="ECO:0000313" key="6">
    <source>
        <dbReference type="EMBL" id="MCX3061647.1"/>
    </source>
</evidence>
<feature type="domain" description="HTH marR-type" evidence="5">
    <location>
        <begin position="26"/>
        <end position="156"/>
    </location>
</feature>
<evidence type="ECO:0000259" key="5">
    <source>
        <dbReference type="PROSITE" id="PS50995"/>
    </source>
</evidence>
<proteinExistence type="predicted"/>
<dbReference type="SMART" id="SM00347">
    <property type="entry name" value="HTH_MARR"/>
    <property type="match status" value="1"/>
</dbReference>
<dbReference type="InterPro" id="IPR052526">
    <property type="entry name" value="HTH-type_Bedaq_tolerance"/>
</dbReference>
<keyword evidence="2" id="KW-0238">DNA-binding</keyword>
<keyword evidence="7" id="KW-1185">Reference proteome</keyword>
<protein>
    <submittedName>
        <fullName evidence="6">MarR family transcriptional regulator</fullName>
    </submittedName>
</protein>
<evidence type="ECO:0000256" key="2">
    <source>
        <dbReference type="ARBA" id="ARBA00023125"/>
    </source>
</evidence>
<dbReference type="InterPro" id="IPR036390">
    <property type="entry name" value="WH_DNA-bd_sf"/>
</dbReference>
<reference evidence="6" key="1">
    <citation type="submission" date="2022-10" db="EMBL/GenBank/DDBJ databases">
        <title>Streptomyces beihaiensis sp. nov., a chitin degrading actinobacterium, isolated from shrimp pond soil.</title>
        <authorList>
            <person name="Xie J."/>
            <person name="Shen N."/>
        </authorList>
    </citation>
    <scope>NUCLEOTIDE SEQUENCE</scope>
    <source>
        <strain evidence="6">GXMU-J5</strain>
    </source>
</reference>
<dbReference type="Gene3D" id="1.10.10.10">
    <property type="entry name" value="Winged helix-like DNA-binding domain superfamily/Winged helix DNA-binding domain"/>
    <property type="match status" value="1"/>
</dbReference>
<dbReference type="PANTHER" id="PTHR39515:SF2">
    <property type="entry name" value="HTH-TYPE TRANSCRIPTIONAL REGULATOR RV0880"/>
    <property type="match status" value="1"/>
</dbReference>
<dbReference type="SUPFAM" id="SSF46785">
    <property type="entry name" value="Winged helix' DNA-binding domain"/>
    <property type="match status" value="1"/>
</dbReference>
<evidence type="ECO:0000256" key="3">
    <source>
        <dbReference type="ARBA" id="ARBA00023163"/>
    </source>
</evidence>
<dbReference type="EMBL" id="JAPHNL010000223">
    <property type="protein sequence ID" value="MCX3061647.1"/>
    <property type="molecule type" value="Genomic_DNA"/>
</dbReference>
<feature type="region of interest" description="Disordered" evidence="4">
    <location>
        <begin position="162"/>
        <end position="184"/>
    </location>
</feature>
<dbReference type="InterPro" id="IPR023187">
    <property type="entry name" value="Tscrpt_reg_MarR-type_CS"/>
</dbReference>
<dbReference type="InterPro" id="IPR011991">
    <property type="entry name" value="ArsR-like_HTH"/>
</dbReference>
<dbReference type="PANTHER" id="PTHR39515">
    <property type="entry name" value="CONSERVED PROTEIN"/>
    <property type="match status" value="1"/>
</dbReference>
<keyword evidence="3" id="KW-0804">Transcription</keyword>
<gene>
    <name evidence="6" type="ORF">OFY01_18145</name>
</gene>
<sequence length="184" mass="20551">MGEGTVHDRESEVIRATGVASAEEAASGLGTQIVRFTRLVAAHRHRTKIERGAGERVLLARLVRDGEQRATDLAAETFLDLSTVSRQVRSMVERGLIERRPDPEDRRGTLLRATDSGRAAFEEYRKERDARLAALLAPWPAEDRFQLIRLMTRLNDDLVQDQQTRHSCGTHSEAAAQQGASEHD</sequence>
<evidence type="ECO:0000256" key="4">
    <source>
        <dbReference type="SAM" id="MobiDB-lite"/>
    </source>
</evidence>
<comment type="caution">
    <text evidence="6">The sequence shown here is derived from an EMBL/GenBank/DDBJ whole genome shotgun (WGS) entry which is preliminary data.</text>
</comment>
<dbReference type="InterPro" id="IPR000835">
    <property type="entry name" value="HTH_MarR-typ"/>
</dbReference>
<name>A0ABT3TZ36_9ACTN</name>
<dbReference type="Proteomes" id="UP001163064">
    <property type="component" value="Unassembled WGS sequence"/>
</dbReference>
<dbReference type="Pfam" id="PF01047">
    <property type="entry name" value="MarR"/>
    <property type="match status" value="1"/>
</dbReference>
<keyword evidence="1" id="KW-0805">Transcription regulation</keyword>
<dbReference type="CDD" id="cd00090">
    <property type="entry name" value="HTH_ARSR"/>
    <property type="match status" value="1"/>
</dbReference>
<accession>A0ABT3TZ36</accession>
<dbReference type="InterPro" id="IPR036388">
    <property type="entry name" value="WH-like_DNA-bd_sf"/>
</dbReference>